<dbReference type="SUPFAM" id="SSF48498">
    <property type="entry name" value="Tetracyclin repressor-like, C-terminal domain"/>
    <property type="match status" value="1"/>
</dbReference>
<evidence type="ECO:0000259" key="3">
    <source>
        <dbReference type="PROSITE" id="PS50977"/>
    </source>
</evidence>
<dbReference type="PROSITE" id="PS50977">
    <property type="entry name" value="HTH_TETR_2"/>
    <property type="match status" value="1"/>
</dbReference>
<reference evidence="4 5" key="1">
    <citation type="submission" date="2024-10" db="EMBL/GenBank/DDBJ databases">
        <title>The Natural Products Discovery Center: Release of the First 8490 Sequenced Strains for Exploring Actinobacteria Biosynthetic Diversity.</title>
        <authorList>
            <person name="Kalkreuter E."/>
            <person name="Kautsar S.A."/>
            <person name="Yang D."/>
            <person name="Bader C.D."/>
            <person name="Teijaro C.N."/>
            <person name="Fluegel L."/>
            <person name="Davis C.M."/>
            <person name="Simpson J.R."/>
            <person name="Lauterbach L."/>
            <person name="Steele A.D."/>
            <person name="Gui C."/>
            <person name="Meng S."/>
            <person name="Li G."/>
            <person name="Viehrig K."/>
            <person name="Ye F."/>
            <person name="Su P."/>
            <person name="Kiefer A.F."/>
            <person name="Nichols A."/>
            <person name="Cepeda A.J."/>
            <person name="Yan W."/>
            <person name="Fan B."/>
            <person name="Jiang Y."/>
            <person name="Adhikari A."/>
            <person name="Zheng C.-J."/>
            <person name="Schuster L."/>
            <person name="Cowan T.M."/>
            <person name="Smanski M.J."/>
            <person name="Chevrette M.G."/>
            <person name="De Carvalho L.P.S."/>
            <person name="Shen B."/>
        </authorList>
    </citation>
    <scope>NUCLEOTIDE SEQUENCE [LARGE SCALE GENOMIC DNA]</scope>
    <source>
        <strain evidence="4 5">NPDC000087</strain>
    </source>
</reference>
<dbReference type="Pfam" id="PF00440">
    <property type="entry name" value="TetR_N"/>
    <property type="match status" value="1"/>
</dbReference>
<organism evidence="4 5">
    <name type="scientific">Paractinoplanes globisporus</name>
    <dbReference type="NCBI Taxonomy" id="113565"/>
    <lineage>
        <taxon>Bacteria</taxon>
        <taxon>Bacillati</taxon>
        <taxon>Actinomycetota</taxon>
        <taxon>Actinomycetes</taxon>
        <taxon>Micromonosporales</taxon>
        <taxon>Micromonosporaceae</taxon>
        <taxon>Paractinoplanes</taxon>
    </lineage>
</organism>
<comment type="caution">
    <text evidence="4">The sequence shown here is derived from an EMBL/GenBank/DDBJ whole genome shotgun (WGS) entry which is preliminary data.</text>
</comment>
<dbReference type="InterPro" id="IPR001647">
    <property type="entry name" value="HTH_TetR"/>
</dbReference>
<evidence type="ECO:0000256" key="2">
    <source>
        <dbReference type="PROSITE-ProRule" id="PRU00335"/>
    </source>
</evidence>
<dbReference type="InterPro" id="IPR041490">
    <property type="entry name" value="KstR2_TetR_C"/>
</dbReference>
<dbReference type="InterPro" id="IPR009057">
    <property type="entry name" value="Homeodomain-like_sf"/>
</dbReference>
<evidence type="ECO:0000256" key="1">
    <source>
        <dbReference type="ARBA" id="ARBA00023125"/>
    </source>
</evidence>
<proteinExistence type="predicted"/>
<protein>
    <submittedName>
        <fullName evidence="4">TetR/AcrR family transcriptional regulator</fullName>
    </submittedName>
</protein>
<dbReference type="Gene3D" id="1.10.357.10">
    <property type="entry name" value="Tetracycline Repressor, domain 2"/>
    <property type="match status" value="1"/>
</dbReference>
<name>A0ABW6WFQ7_9ACTN</name>
<feature type="domain" description="HTH tetR-type" evidence="3">
    <location>
        <begin position="16"/>
        <end position="76"/>
    </location>
</feature>
<accession>A0ABW6WFQ7</accession>
<evidence type="ECO:0000313" key="5">
    <source>
        <dbReference type="Proteomes" id="UP001602245"/>
    </source>
</evidence>
<keyword evidence="1 2" id="KW-0238">DNA-binding</keyword>
<dbReference type="Pfam" id="PF17932">
    <property type="entry name" value="TetR_C_24"/>
    <property type="match status" value="1"/>
</dbReference>
<dbReference type="PANTHER" id="PTHR30055">
    <property type="entry name" value="HTH-TYPE TRANSCRIPTIONAL REGULATOR RUTR"/>
    <property type="match status" value="1"/>
</dbReference>
<dbReference type="Proteomes" id="UP001602245">
    <property type="component" value="Unassembled WGS sequence"/>
</dbReference>
<evidence type="ECO:0000313" key="4">
    <source>
        <dbReference type="EMBL" id="MFF5292129.1"/>
    </source>
</evidence>
<dbReference type="InterPro" id="IPR036271">
    <property type="entry name" value="Tet_transcr_reg_TetR-rel_C_sf"/>
</dbReference>
<dbReference type="EMBL" id="JBIAZU010000004">
    <property type="protein sequence ID" value="MFF5292129.1"/>
    <property type="molecule type" value="Genomic_DNA"/>
</dbReference>
<keyword evidence="5" id="KW-1185">Reference proteome</keyword>
<dbReference type="SUPFAM" id="SSF46689">
    <property type="entry name" value="Homeodomain-like"/>
    <property type="match status" value="1"/>
</dbReference>
<dbReference type="RefSeq" id="WP_020510010.1">
    <property type="nucleotide sequence ID" value="NZ_JBIAZU010000004.1"/>
</dbReference>
<dbReference type="PRINTS" id="PR00455">
    <property type="entry name" value="HTHTETR"/>
</dbReference>
<dbReference type="PANTHER" id="PTHR30055:SF200">
    <property type="entry name" value="HTH-TYPE TRANSCRIPTIONAL REPRESSOR BDCR"/>
    <property type="match status" value="1"/>
</dbReference>
<dbReference type="InterPro" id="IPR050109">
    <property type="entry name" value="HTH-type_TetR-like_transc_reg"/>
</dbReference>
<feature type="DNA-binding region" description="H-T-H motif" evidence="2">
    <location>
        <begin position="39"/>
        <end position="58"/>
    </location>
</feature>
<gene>
    <name evidence="4" type="ORF">ACFY35_22035</name>
</gene>
<sequence>MTAATVPDELWNSVGSPTRRRLLTVGVEAFAVRGFHGTTTRDIAARAGLSPAALYVHYRTKELLLFDISRIGHTESLVALERAGAGVTDPVERVRTLVAHFAERHARHHALGRVVHYELPALTPEHRAEVVVTRRKIERVFRDTVAAGVAEGVFRVDDVADAGLALLSLSLDICRWWGQGRPRSPRRLADHYANLAVAMLGAAAG</sequence>